<dbReference type="PRINTS" id="PR00051">
    <property type="entry name" value="DNAA"/>
</dbReference>
<evidence type="ECO:0000256" key="1">
    <source>
        <dbReference type="ARBA" id="ARBA00008059"/>
    </source>
</evidence>
<evidence type="ECO:0000256" key="2">
    <source>
        <dbReference type="ARBA" id="ARBA00022741"/>
    </source>
</evidence>
<keyword evidence="3" id="KW-0067">ATP-binding</keyword>
<dbReference type="InterPro" id="IPR027417">
    <property type="entry name" value="P-loop_NTPase"/>
</dbReference>
<gene>
    <name evidence="5" type="ORF">CO116_01035</name>
</gene>
<dbReference type="AlphaFoldDB" id="A0A2M8AI87"/>
<comment type="caution">
    <text evidence="5">The sequence shown here is derived from an EMBL/GenBank/DDBJ whole genome shotgun (WGS) entry which is preliminary data.</text>
</comment>
<keyword evidence="2" id="KW-0547">Nucleotide-binding</keyword>
<dbReference type="CDD" id="cd00009">
    <property type="entry name" value="AAA"/>
    <property type="match status" value="1"/>
</dbReference>
<dbReference type="InterPro" id="IPR002611">
    <property type="entry name" value="IstB_ATP-bd"/>
</dbReference>
<dbReference type="InterPro" id="IPR028350">
    <property type="entry name" value="DNAC/IstB-like"/>
</dbReference>
<organism evidence="5 6">
    <name type="scientific">Candidatus Falkowbacteria bacterium CG_4_9_14_3_um_filter_38_19</name>
    <dbReference type="NCBI Taxonomy" id="1974559"/>
    <lineage>
        <taxon>Bacteria</taxon>
        <taxon>Candidatus Falkowiibacteriota</taxon>
    </lineage>
</organism>
<dbReference type="InterPro" id="IPR047661">
    <property type="entry name" value="IstB"/>
</dbReference>
<dbReference type="Gene3D" id="3.40.50.300">
    <property type="entry name" value="P-loop containing nucleotide triphosphate hydrolases"/>
    <property type="match status" value="1"/>
</dbReference>
<comment type="similarity">
    <text evidence="1">Belongs to the IS21/IS1162 putative ATP-binding protein family.</text>
</comment>
<dbReference type="InterPro" id="IPR003593">
    <property type="entry name" value="AAA+_ATPase"/>
</dbReference>
<dbReference type="SUPFAM" id="SSF52540">
    <property type="entry name" value="P-loop containing nucleoside triphosphate hydrolases"/>
    <property type="match status" value="1"/>
</dbReference>
<dbReference type="SMART" id="SM00382">
    <property type="entry name" value="AAA"/>
    <property type="match status" value="1"/>
</dbReference>
<accession>A0A2M8AI87</accession>
<dbReference type="GO" id="GO:0006260">
    <property type="term" value="P:DNA replication"/>
    <property type="evidence" value="ECO:0007669"/>
    <property type="project" value="TreeGrafter"/>
</dbReference>
<dbReference type="Pfam" id="PF01695">
    <property type="entry name" value="IstB_IS21"/>
    <property type="match status" value="1"/>
</dbReference>
<evidence type="ECO:0000259" key="4">
    <source>
        <dbReference type="SMART" id="SM00382"/>
    </source>
</evidence>
<name>A0A2M8AI87_9BACT</name>
<proteinExistence type="inferred from homology"/>
<evidence type="ECO:0000313" key="5">
    <source>
        <dbReference type="EMBL" id="PJB17338.1"/>
    </source>
</evidence>
<dbReference type="Proteomes" id="UP000230611">
    <property type="component" value="Unassembled WGS sequence"/>
</dbReference>
<protein>
    <submittedName>
        <fullName evidence="5">AAA family ATPase</fullName>
    </submittedName>
</protein>
<dbReference type="PANTHER" id="PTHR30050">
    <property type="entry name" value="CHROMOSOMAL REPLICATION INITIATOR PROTEIN DNAA"/>
    <property type="match status" value="1"/>
</dbReference>
<evidence type="ECO:0000313" key="6">
    <source>
        <dbReference type="Proteomes" id="UP000230611"/>
    </source>
</evidence>
<dbReference type="EMBL" id="PFUO01000051">
    <property type="protein sequence ID" value="PJB17338.1"/>
    <property type="molecule type" value="Genomic_DNA"/>
</dbReference>
<reference evidence="6" key="1">
    <citation type="submission" date="2017-09" db="EMBL/GenBank/DDBJ databases">
        <title>Depth-based differentiation of microbial function through sediment-hosted aquifers and enrichment of novel symbionts in the deep terrestrial subsurface.</title>
        <authorList>
            <person name="Probst A.J."/>
            <person name="Ladd B."/>
            <person name="Jarett J.K."/>
            <person name="Geller-Mcgrath D.E."/>
            <person name="Sieber C.M.K."/>
            <person name="Emerson J.B."/>
            <person name="Anantharaman K."/>
            <person name="Thomas B.C."/>
            <person name="Malmstrom R."/>
            <person name="Stieglmeier M."/>
            <person name="Klingl A."/>
            <person name="Woyke T."/>
            <person name="Ryan C.M."/>
            <person name="Banfield J.F."/>
        </authorList>
    </citation>
    <scope>NUCLEOTIDE SEQUENCE [LARGE SCALE GENOMIC DNA]</scope>
</reference>
<dbReference type="NCBIfam" id="NF038214">
    <property type="entry name" value="IS21_help_AAA"/>
    <property type="match status" value="1"/>
</dbReference>
<evidence type="ECO:0000256" key="3">
    <source>
        <dbReference type="ARBA" id="ARBA00022840"/>
    </source>
</evidence>
<dbReference type="PANTHER" id="PTHR30050:SF4">
    <property type="entry name" value="ATP-BINDING PROTEIN RV3427C IN INSERTION SEQUENCE-RELATED"/>
    <property type="match status" value="1"/>
</dbReference>
<sequence>MKKKIESKKRLNERLKDLRLPGIRECWEELIRLATKESMSYESFLSGLLERECDLRKTKRIERLLKEARLPLEKSMDNFDLKRLPMKIVQQTKALLEGGFLNRNENVLAFGNPGSGKTHLLCGIGQELIRRHEKRVLYVMCGDLVQELLAAKKSLQLPKKLKKLSRFDAIIIDDIGYVKHDREEMEVLFTLLAHRYERGSVMITSNLPFSKWETIFKDPVVTAAAIDRLVHHCVILELNVESFRMAEARKANLSQRQAGKIIGKRG</sequence>
<dbReference type="InterPro" id="IPR020591">
    <property type="entry name" value="Chromosome_initiator_DnaA-like"/>
</dbReference>
<dbReference type="GO" id="GO:0005524">
    <property type="term" value="F:ATP binding"/>
    <property type="evidence" value="ECO:0007669"/>
    <property type="project" value="UniProtKB-KW"/>
</dbReference>
<dbReference type="PIRSF" id="PIRSF003073">
    <property type="entry name" value="DNAC_TnpB_IstB"/>
    <property type="match status" value="1"/>
</dbReference>
<feature type="domain" description="AAA+ ATPase" evidence="4">
    <location>
        <begin position="103"/>
        <end position="236"/>
    </location>
</feature>